<feature type="compositionally biased region" description="Polar residues" evidence="1">
    <location>
        <begin position="54"/>
        <end position="69"/>
    </location>
</feature>
<feature type="compositionally biased region" description="Basic residues" evidence="1">
    <location>
        <begin position="8"/>
        <end position="29"/>
    </location>
</feature>
<dbReference type="OrthoDB" id="3439198at2759"/>
<organism evidence="2">
    <name type="scientific">Pseudogymnoascus destructans</name>
    <dbReference type="NCBI Taxonomy" id="655981"/>
    <lineage>
        <taxon>Eukaryota</taxon>
        <taxon>Fungi</taxon>
        <taxon>Dikarya</taxon>
        <taxon>Ascomycota</taxon>
        <taxon>Pezizomycotina</taxon>
        <taxon>Leotiomycetes</taxon>
        <taxon>Thelebolales</taxon>
        <taxon>Thelebolaceae</taxon>
        <taxon>Pseudogymnoascus</taxon>
    </lineage>
</organism>
<protein>
    <submittedName>
        <fullName evidence="2">Uncharacterized protein</fullName>
    </submittedName>
</protein>
<name>A0A177ADZ2_9PEZI</name>
<evidence type="ECO:0000256" key="1">
    <source>
        <dbReference type="SAM" id="MobiDB-lite"/>
    </source>
</evidence>
<feature type="region of interest" description="Disordered" evidence="1">
    <location>
        <begin position="1"/>
        <end position="69"/>
    </location>
</feature>
<dbReference type="RefSeq" id="XP_024325610.1">
    <property type="nucleotide sequence ID" value="XM_024467167.1"/>
</dbReference>
<dbReference type="Proteomes" id="UP000077154">
    <property type="component" value="Unassembled WGS sequence"/>
</dbReference>
<feature type="compositionally biased region" description="Low complexity" evidence="1">
    <location>
        <begin position="34"/>
        <end position="46"/>
    </location>
</feature>
<gene>
    <name evidence="2" type="ORF">VC83_03521</name>
</gene>
<dbReference type="EMBL" id="KV441391">
    <property type="protein sequence ID" value="OAF60329.1"/>
    <property type="molecule type" value="Genomic_DNA"/>
</dbReference>
<accession>A0A177ADZ2</accession>
<dbReference type="GeneID" id="36286597"/>
<evidence type="ECO:0000313" key="2">
    <source>
        <dbReference type="EMBL" id="OAF60329.1"/>
    </source>
</evidence>
<reference evidence="2" key="1">
    <citation type="submission" date="2016-03" db="EMBL/GenBank/DDBJ databases">
        <title>Updated assembly of Pseudogymnoascus destructans, the fungus causing white-nose syndrome of bats.</title>
        <authorList>
            <person name="Palmer J.M."/>
            <person name="Drees K.P."/>
            <person name="Foster J.T."/>
            <person name="Lindner D.L."/>
        </authorList>
    </citation>
    <scope>NUCLEOTIDE SEQUENCE [LARGE SCALE GENOMIC DNA]</scope>
    <source>
        <strain evidence="2">20631-21</strain>
    </source>
</reference>
<proteinExistence type="predicted"/>
<dbReference type="AlphaFoldDB" id="A0A177ADZ2"/>
<sequence length="351" mass="40042">MSTFPHHPSQHAPHRRTTTARPTAHRRQVKPNCLPLSLFPSSSSSSTEAKMSDQRVSASMLGSSDTSSKEFTLTPYQKQALVAVIDIFIPCFRPDVLMTREISQSLIEKSLIGKLDPIFRQVTQSLSFSECAILSSAKQGFNPWGLHQFALSKNRDYQVEQGMANRYGIQVKYLEVAEFDLSFDKLKQKLEERIEPLARDQNCTFDVLKAFTGLTLTIQMDTEEDLASYLIHQTTSFCYACIKESDYSRPLLRAWFISEGAQHIETCIGMLDHAVTYLDVDAAFRMMAIIYCGFRIQDEMILEPYTIPGRRGDCRQPQKNRRAFFKCIDNLRQNERFSQDLGIYGSYADSC</sequence>
<dbReference type="VEuPathDB" id="FungiDB:GMDG_03168"/>